<evidence type="ECO:0000256" key="7">
    <source>
        <dbReference type="ARBA" id="ARBA00022989"/>
    </source>
</evidence>
<keyword evidence="3" id="KW-0813">Transport</keyword>
<evidence type="ECO:0000256" key="2">
    <source>
        <dbReference type="ARBA" id="ARBA00005653"/>
    </source>
</evidence>
<feature type="transmembrane region" description="Helical" evidence="10">
    <location>
        <begin position="270"/>
        <end position="290"/>
    </location>
</feature>
<evidence type="ECO:0000256" key="10">
    <source>
        <dbReference type="SAM" id="Phobius"/>
    </source>
</evidence>
<keyword evidence="13" id="KW-1185">Reference proteome</keyword>
<organism evidence="12 13">
    <name type="scientific">Eucalyptus globulus</name>
    <name type="common">Tasmanian blue gum</name>
    <dbReference type="NCBI Taxonomy" id="34317"/>
    <lineage>
        <taxon>Eukaryota</taxon>
        <taxon>Viridiplantae</taxon>
        <taxon>Streptophyta</taxon>
        <taxon>Embryophyta</taxon>
        <taxon>Tracheophyta</taxon>
        <taxon>Spermatophyta</taxon>
        <taxon>Magnoliopsida</taxon>
        <taxon>eudicotyledons</taxon>
        <taxon>Gunneridae</taxon>
        <taxon>Pentapetalae</taxon>
        <taxon>rosids</taxon>
        <taxon>malvids</taxon>
        <taxon>Myrtales</taxon>
        <taxon>Myrtaceae</taxon>
        <taxon>Myrtoideae</taxon>
        <taxon>Eucalypteae</taxon>
        <taxon>Eucalyptus</taxon>
    </lineage>
</organism>
<keyword evidence="8" id="KW-0406">Ion transport</keyword>
<comment type="subcellular location">
    <subcellularLocation>
        <location evidence="1">Membrane</location>
        <topology evidence="1">Multi-pass membrane protein</topology>
    </subcellularLocation>
</comment>
<accession>A0ABD3KAN6</accession>
<dbReference type="PANTHER" id="PTHR13462:SF17">
    <property type="entry name" value="CALCIUM UNIPORTER PROTEIN 4, MITOCHONDRIAL"/>
    <property type="match status" value="1"/>
</dbReference>
<evidence type="ECO:0000313" key="13">
    <source>
        <dbReference type="Proteomes" id="UP001634007"/>
    </source>
</evidence>
<feature type="domain" description="Calcium uniporter protein C-terminal" evidence="11">
    <location>
        <begin position="171"/>
        <end position="328"/>
    </location>
</feature>
<evidence type="ECO:0000313" key="12">
    <source>
        <dbReference type="EMBL" id="KAL3734752.1"/>
    </source>
</evidence>
<dbReference type="InterPro" id="IPR039055">
    <property type="entry name" value="MCU_fam"/>
</dbReference>
<dbReference type="AlphaFoldDB" id="A0ABD3KAN6"/>
<dbReference type="GO" id="GO:0016020">
    <property type="term" value="C:membrane"/>
    <property type="evidence" value="ECO:0007669"/>
    <property type="project" value="UniProtKB-SubCell"/>
</dbReference>
<keyword evidence="9 10" id="KW-0472">Membrane</keyword>
<sequence>MAFRNALVRRFFDGYRAASPAVTLENSPGPFPSLQALASLVPAKTGFCREFLTSPESADRGILRRAPNRSSRALPELLSLLTGDKLREKLRGDGVAVDLRLPEGPSPTSAAAAAAAARGEAYGLTVRDARKILRFYQVEKVKARLRGMPESSISYGEFVRICVEECKEEGRGMEVAKTMDESGNVIVFGNVVLLSPEQVAESMQSLISGSIPVPNDPRREELQQMEARKAAIDVRARGQVRAELYCGLGLTMVQTLAFMRLTFWELSWDVMEPICFFAASLHFVAAYAFFLRTSREPSFEGFFRRRFETKQQKLFEACGFDVQRYRELRALFGPKTPGNISPIGY</sequence>
<evidence type="ECO:0000256" key="8">
    <source>
        <dbReference type="ARBA" id="ARBA00023065"/>
    </source>
</evidence>
<evidence type="ECO:0000259" key="11">
    <source>
        <dbReference type="Pfam" id="PF04678"/>
    </source>
</evidence>
<dbReference type="InterPro" id="IPR006769">
    <property type="entry name" value="MCU_C"/>
</dbReference>
<dbReference type="PANTHER" id="PTHR13462">
    <property type="entry name" value="CALCIUM UNIPORTER PROTEIN, MITOCHONDRIAL"/>
    <property type="match status" value="1"/>
</dbReference>
<comment type="caution">
    <text evidence="12">The sequence shown here is derived from an EMBL/GenBank/DDBJ whole genome shotgun (WGS) entry which is preliminary data.</text>
</comment>
<name>A0ABD3KAN6_EUCGL</name>
<dbReference type="Proteomes" id="UP001634007">
    <property type="component" value="Unassembled WGS sequence"/>
</dbReference>
<dbReference type="GO" id="GO:0006816">
    <property type="term" value="P:calcium ion transport"/>
    <property type="evidence" value="ECO:0007669"/>
    <property type="project" value="UniProtKB-KW"/>
</dbReference>
<evidence type="ECO:0000256" key="3">
    <source>
        <dbReference type="ARBA" id="ARBA00022448"/>
    </source>
</evidence>
<evidence type="ECO:0000256" key="1">
    <source>
        <dbReference type="ARBA" id="ARBA00004141"/>
    </source>
</evidence>
<dbReference type="EMBL" id="JBJKBG010000006">
    <property type="protein sequence ID" value="KAL3734752.1"/>
    <property type="molecule type" value="Genomic_DNA"/>
</dbReference>
<evidence type="ECO:0000256" key="4">
    <source>
        <dbReference type="ARBA" id="ARBA00022568"/>
    </source>
</evidence>
<keyword evidence="4" id="KW-0109">Calcium transport</keyword>
<feature type="transmembrane region" description="Helical" evidence="10">
    <location>
        <begin position="244"/>
        <end position="264"/>
    </location>
</feature>
<keyword evidence="5 10" id="KW-0812">Transmembrane</keyword>
<proteinExistence type="inferred from homology"/>
<keyword evidence="6" id="KW-0106">Calcium</keyword>
<reference evidence="12 13" key="1">
    <citation type="submission" date="2024-11" db="EMBL/GenBank/DDBJ databases">
        <title>Chromosome-level genome assembly of Eucalyptus globulus Labill. provides insights into its genome evolution.</title>
        <authorList>
            <person name="Li X."/>
        </authorList>
    </citation>
    <scope>NUCLEOTIDE SEQUENCE [LARGE SCALE GENOMIC DNA]</scope>
    <source>
        <strain evidence="12">CL2024</strain>
        <tissue evidence="12">Fresh tender leaves</tissue>
    </source>
</reference>
<gene>
    <name evidence="12" type="ORF">ACJRO7_023998</name>
</gene>
<dbReference type="Pfam" id="PF04678">
    <property type="entry name" value="MCU"/>
    <property type="match status" value="1"/>
</dbReference>
<evidence type="ECO:0000256" key="6">
    <source>
        <dbReference type="ARBA" id="ARBA00022837"/>
    </source>
</evidence>
<evidence type="ECO:0000256" key="5">
    <source>
        <dbReference type="ARBA" id="ARBA00022692"/>
    </source>
</evidence>
<keyword evidence="7 10" id="KW-1133">Transmembrane helix</keyword>
<evidence type="ECO:0000256" key="9">
    <source>
        <dbReference type="ARBA" id="ARBA00023136"/>
    </source>
</evidence>
<protein>
    <recommendedName>
        <fullName evidence="11">Calcium uniporter protein C-terminal domain-containing protein</fullName>
    </recommendedName>
</protein>
<comment type="similarity">
    <text evidence="2">Belongs to the MCU (TC 1.A.77) family.</text>
</comment>